<dbReference type="OrthoDB" id="9796655at2"/>
<dbReference type="PROSITE" id="PS50110">
    <property type="entry name" value="RESPONSE_REGULATORY"/>
    <property type="match status" value="1"/>
</dbReference>
<keyword evidence="5" id="KW-0804">Transcription</keyword>
<evidence type="ECO:0000313" key="9">
    <source>
        <dbReference type="EMBL" id="KFC84904.1"/>
    </source>
</evidence>
<dbReference type="AlphaFoldDB" id="A0A085GMF9"/>
<comment type="caution">
    <text evidence="9">The sequence shown here is derived from an EMBL/GenBank/DDBJ whole genome shotgun (WGS) entry which is preliminary data.</text>
</comment>
<proteinExistence type="predicted"/>
<dbReference type="InterPro" id="IPR058245">
    <property type="entry name" value="NreC/VraR/RcsB-like_REC"/>
</dbReference>
<evidence type="ECO:0000259" key="8">
    <source>
        <dbReference type="PROSITE" id="PS50110"/>
    </source>
</evidence>
<keyword evidence="3" id="KW-0805">Transcription regulation</keyword>
<keyword evidence="4 9" id="KW-0238">DNA-binding</keyword>
<dbReference type="Proteomes" id="UP000028640">
    <property type="component" value="Unassembled WGS sequence"/>
</dbReference>
<dbReference type="Pfam" id="PF00196">
    <property type="entry name" value="GerE"/>
    <property type="match status" value="1"/>
</dbReference>
<dbReference type="GO" id="GO:0000160">
    <property type="term" value="P:phosphorelay signal transduction system"/>
    <property type="evidence" value="ECO:0007669"/>
    <property type="project" value="InterPro"/>
</dbReference>
<keyword evidence="2" id="KW-0902">Two-component regulatory system</keyword>
<dbReference type="SUPFAM" id="SSF52172">
    <property type="entry name" value="CheY-like"/>
    <property type="match status" value="1"/>
</dbReference>
<keyword evidence="10" id="KW-1185">Reference proteome</keyword>
<evidence type="ECO:0000256" key="5">
    <source>
        <dbReference type="ARBA" id="ARBA00023163"/>
    </source>
</evidence>
<dbReference type="PRINTS" id="PR00038">
    <property type="entry name" value="HTHLUXR"/>
</dbReference>
<dbReference type="Pfam" id="PF00072">
    <property type="entry name" value="Response_reg"/>
    <property type="match status" value="1"/>
</dbReference>
<dbReference type="SUPFAM" id="SSF46894">
    <property type="entry name" value="C-terminal effector domain of the bipartite response regulators"/>
    <property type="match status" value="1"/>
</dbReference>
<feature type="domain" description="HTH luxR-type" evidence="7">
    <location>
        <begin position="141"/>
        <end position="206"/>
    </location>
</feature>
<protein>
    <submittedName>
        <fullName evidence="9">LuxR family DNA-binding response regulator</fullName>
    </submittedName>
</protein>
<dbReference type="InterPro" id="IPR039420">
    <property type="entry name" value="WalR-like"/>
</dbReference>
<evidence type="ECO:0000256" key="6">
    <source>
        <dbReference type="PROSITE-ProRule" id="PRU00169"/>
    </source>
</evidence>
<dbReference type="eggNOG" id="COG2197">
    <property type="taxonomic scope" value="Bacteria"/>
</dbReference>
<evidence type="ECO:0000256" key="4">
    <source>
        <dbReference type="ARBA" id="ARBA00023125"/>
    </source>
</evidence>
<evidence type="ECO:0000256" key="1">
    <source>
        <dbReference type="ARBA" id="ARBA00022553"/>
    </source>
</evidence>
<dbReference type="InterPro" id="IPR011006">
    <property type="entry name" value="CheY-like_superfamily"/>
</dbReference>
<dbReference type="InterPro" id="IPR001789">
    <property type="entry name" value="Sig_transdc_resp-reg_receiver"/>
</dbReference>
<dbReference type="CDD" id="cd06170">
    <property type="entry name" value="LuxR_C_like"/>
    <property type="match status" value="1"/>
</dbReference>
<dbReference type="InterPro" id="IPR000792">
    <property type="entry name" value="Tscrpt_reg_LuxR_C"/>
</dbReference>
<dbReference type="GO" id="GO:0003677">
    <property type="term" value="F:DNA binding"/>
    <property type="evidence" value="ECO:0007669"/>
    <property type="project" value="UniProtKB-KW"/>
</dbReference>
<dbReference type="SMART" id="SM00448">
    <property type="entry name" value="REC"/>
    <property type="match status" value="1"/>
</dbReference>
<dbReference type="CDD" id="cd17535">
    <property type="entry name" value="REC_NarL-like"/>
    <property type="match status" value="1"/>
</dbReference>
<dbReference type="PROSITE" id="PS50043">
    <property type="entry name" value="HTH_LUXR_2"/>
    <property type="match status" value="1"/>
</dbReference>
<evidence type="ECO:0000313" key="10">
    <source>
        <dbReference type="Proteomes" id="UP000028640"/>
    </source>
</evidence>
<evidence type="ECO:0000256" key="2">
    <source>
        <dbReference type="ARBA" id="ARBA00023012"/>
    </source>
</evidence>
<dbReference type="PANTHER" id="PTHR43214">
    <property type="entry name" value="TWO-COMPONENT RESPONSE REGULATOR"/>
    <property type="match status" value="1"/>
</dbReference>
<feature type="domain" description="Response regulatory" evidence="8">
    <location>
        <begin position="3"/>
        <end position="118"/>
    </location>
</feature>
<dbReference type="RefSeq" id="WP_034788026.1">
    <property type="nucleotide sequence ID" value="NZ_JMPJ01000023.1"/>
</dbReference>
<keyword evidence="1 6" id="KW-0597">Phosphoprotein</keyword>
<evidence type="ECO:0000259" key="7">
    <source>
        <dbReference type="PROSITE" id="PS50043"/>
    </source>
</evidence>
<dbReference type="PANTHER" id="PTHR43214:SF41">
    <property type="entry name" value="NITRATE_NITRITE RESPONSE REGULATOR PROTEIN NARP"/>
    <property type="match status" value="1"/>
</dbReference>
<dbReference type="GeneID" id="78378940"/>
<name>A0A085GMF9_EWIA3</name>
<dbReference type="EMBL" id="JMPJ01000023">
    <property type="protein sequence ID" value="KFC84904.1"/>
    <property type="molecule type" value="Genomic_DNA"/>
</dbReference>
<organism evidence="9 10">
    <name type="scientific">Ewingella americana (strain ATCC 33852 / DSM 4580 / CCUG 14506 / JCM 5911 / LMG 7869 / NCTC 12157 / CDC 1468-78)</name>
    <dbReference type="NCBI Taxonomy" id="910964"/>
    <lineage>
        <taxon>Bacteria</taxon>
        <taxon>Pseudomonadati</taxon>
        <taxon>Pseudomonadota</taxon>
        <taxon>Gammaproteobacteria</taxon>
        <taxon>Enterobacterales</taxon>
        <taxon>Yersiniaceae</taxon>
        <taxon>Ewingella</taxon>
    </lineage>
</organism>
<dbReference type="Gene3D" id="3.40.50.2300">
    <property type="match status" value="1"/>
</dbReference>
<reference evidence="9 10" key="1">
    <citation type="submission" date="2014-05" db="EMBL/GenBank/DDBJ databases">
        <title>ATOL: Assembling a taxonomically balanced genome-scale reconstruction of the evolutionary history of the Enterobacteriaceae.</title>
        <authorList>
            <person name="Plunkett G.III."/>
            <person name="Neeno-Eckwall E.C."/>
            <person name="Glasner J.D."/>
            <person name="Perna N.T."/>
        </authorList>
    </citation>
    <scope>NUCLEOTIDE SEQUENCE [LARGE SCALE GENOMIC DNA]</scope>
    <source>
        <strain evidence="9 10">ATCC 33852</strain>
    </source>
</reference>
<accession>A0A085GMF9</accession>
<dbReference type="STRING" id="910964.GEAM_0597"/>
<dbReference type="PROSITE" id="PS00622">
    <property type="entry name" value="HTH_LUXR_1"/>
    <property type="match status" value="1"/>
</dbReference>
<sequence>MARVLIIDDHPVTRLAIRILLEKDEHEIVGETSDGHEGITLAKTLAPDLIIVDIDIPSINGIEVISRLRRINFNGHLLVLTGKKDGHFINLSIKAGANGYISKENNLSELNDALRAIQSGFSYFPMPNLNNKQTSSIPDSEADVVSLLSARELQILKYLASGMKNIDISEIMKLSDKTISTYKTRLLKKLRMTNQVELANFARRHNLD</sequence>
<dbReference type="GO" id="GO:0006355">
    <property type="term" value="P:regulation of DNA-templated transcription"/>
    <property type="evidence" value="ECO:0007669"/>
    <property type="project" value="InterPro"/>
</dbReference>
<gene>
    <name evidence="9" type="ORF">GEAM_0597</name>
</gene>
<dbReference type="InterPro" id="IPR016032">
    <property type="entry name" value="Sig_transdc_resp-reg_C-effctor"/>
</dbReference>
<dbReference type="SMART" id="SM00421">
    <property type="entry name" value="HTH_LUXR"/>
    <property type="match status" value="1"/>
</dbReference>
<feature type="modified residue" description="4-aspartylphosphate" evidence="6">
    <location>
        <position position="53"/>
    </location>
</feature>
<evidence type="ECO:0000256" key="3">
    <source>
        <dbReference type="ARBA" id="ARBA00023015"/>
    </source>
</evidence>